<dbReference type="Proteomes" id="UP000273044">
    <property type="component" value="Chromosome"/>
</dbReference>
<name>A0A448MW26_9ACTN</name>
<reference evidence="1 2" key="1">
    <citation type="submission" date="2018-12" db="EMBL/GenBank/DDBJ databases">
        <authorList>
            <consortium name="Pathogen Informatics"/>
        </authorList>
    </citation>
    <scope>NUCLEOTIDE SEQUENCE [LARGE SCALE GENOMIC DNA]</scope>
    <source>
        <strain evidence="1 2">NCTC12967</strain>
    </source>
</reference>
<evidence type="ECO:0000313" key="1">
    <source>
        <dbReference type="EMBL" id="VEH69332.1"/>
    </source>
</evidence>
<gene>
    <name evidence="1" type="ORF">NCTC12967_00599</name>
</gene>
<keyword evidence="2" id="KW-1185">Reference proteome</keyword>
<protein>
    <submittedName>
        <fullName evidence="1">Uncharacterized protein</fullName>
    </submittedName>
</protein>
<evidence type="ECO:0000313" key="2">
    <source>
        <dbReference type="Proteomes" id="UP000273044"/>
    </source>
</evidence>
<organism evidence="1 2">
    <name type="scientific">Arachnia propionica</name>
    <dbReference type="NCBI Taxonomy" id="1750"/>
    <lineage>
        <taxon>Bacteria</taxon>
        <taxon>Bacillati</taxon>
        <taxon>Actinomycetota</taxon>
        <taxon>Actinomycetes</taxon>
        <taxon>Propionibacteriales</taxon>
        <taxon>Propionibacteriaceae</taxon>
        <taxon>Arachnia</taxon>
    </lineage>
</organism>
<proteinExistence type="predicted"/>
<accession>A0A448MW26</accession>
<dbReference type="AlphaFoldDB" id="A0A448MW26"/>
<dbReference type="EMBL" id="LR134406">
    <property type="protein sequence ID" value="VEH69332.1"/>
    <property type="molecule type" value="Genomic_DNA"/>
</dbReference>
<sequence length="88" mass="9998">MGTTLPGQLESQWSLTFEVRKRVLSVGNWYLPTMSQWSLTFEVRKRQHHGSPPGGGAHWSQWSLTFEVRKRFLGAAMTLIILPSRNGA</sequence>